<evidence type="ECO:0000313" key="5">
    <source>
        <dbReference type="EMBL" id="SVB36482.1"/>
    </source>
</evidence>
<dbReference type="PANTHER" id="PTHR11496">
    <property type="entry name" value="ALCOHOL DEHYDROGENASE"/>
    <property type="match status" value="1"/>
</dbReference>
<dbReference type="InterPro" id="IPR001670">
    <property type="entry name" value="ADH_Fe/GldA"/>
</dbReference>
<keyword evidence="2" id="KW-0560">Oxidoreductase</keyword>
<gene>
    <name evidence="5" type="ORF">METZ01_LOCUS189336</name>
</gene>
<sequence length="272" mass="28947">MPRGEIIFTGMDRVIFGQEAASAIVAEAARLDAKRVFLLVSGTLNRETDAVDVIAEALGTSFAGRCDHMPSHSPREAVVACANAARDADCDLLVCFGGGSVTDGGKGVTICLEHNITDVSGLEPFRTVVDENGNRHYPEYAAPTVRSIIVPTTLSGGEFNARAGITNTVEKLKQSYIHPGIIPISVILDPAVTVYTPEWLWLSTGIRAVDHAVETYCSLDANAYTDGAALQALRLLSEGLSRVKAEPSNLDARLQCLMGAWISMTGVVTGTR</sequence>
<accession>A0A382DEP0</accession>
<feature type="domain" description="Fe-containing alcohol dehydrogenase-like C-terminal" evidence="4">
    <location>
        <begin position="203"/>
        <end position="265"/>
    </location>
</feature>
<dbReference type="GO" id="GO:0004022">
    <property type="term" value="F:alcohol dehydrogenase (NAD+) activity"/>
    <property type="evidence" value="ECO:0007669"/>
    <property type="project" value="TreeGrafter"/>
</dbReference>
<organism evidence="5">
    <name type="scientific">marine metagenome</name>
    <dbReference type="NCBI Taxonomy" id="408172"/>
    <lineage>
        <taxon>unclassified sequences</taxon>
        <taxon>metagenomes</taxon>
        <taxon>ecological metagenomes</taxon>
    </lineage>
</organism>
<dbReference type="InterPro" id="IPR039697">
    <property type="entry name" value="Alcohol_dehydrogenase_Fe"/>
</dbReference>
<dbReference type="GO" id="GO:0046872">
    <property type="term" value="F:metal ion binding"/>
    <property type="evidence" value="ECO:0007669"/>
    <property type="project" value="InterPro"/>
</dbReference>
<reference evidence="5" key="1">
    <citation type="submission" date="2018-05" db="EMBL/GenBank/DDBJ databases">
        <authorList>
            <person name="Lanie J.A."/>
            <person name="Ng W.-L."/>
            <person name="Kazmierczak K.M."/>
            <person name="Andrzejewski T.M."/>
            <person name="Davidsen T.M."/>
            <person name="Wayne K.J."/>
            <person name="Tettelin H."/>
            <person name="Glass J.I."/>
            <person name="Rusch D."/>
            <person name="Podicherti R."/>
            <person name="Tsui H.-C.T."/>
            <person name="Winkler M.E."/>
        </authorList>
    </citation>
    <scope>NUCLEOTIDE SEQUENCE</scope>
</reference>
<dbReference type="Pfam" id="PF25137">
    <property type="entry name" value="ADH_Fe_C"/>
    <property type="match status" value="1"/>
</dbReference>
<evidence type="ECO:0000256" key="1">
    <source>
        <dbReference type="ARBA" id="ARBA00007358"/>
    </source>
</evidence>
<name>A0A382DEP0_9ZZZZ</name>
<dbReference type="AlphaFoldDB" id="A0A382DEP0"/>
<proteinExistence type="inferred from homology"/>
<feature type="domain" description="Alcohol dehydrogenase iron-type/glycerol dehydrogenase GldA" evidence="3">
    <location>
        <begin position="13"/>
        <end position="190"/>
    </location>
</feature>
<dbReference type="PANTHER" id="PTHR11496:SF102">
    <property type="entry name" value="ALCOHOL DEHYDROGENASE 4"/>
    <property type="match status" value="1"/>
</dbReference>
<evidence type="ECO:0000259" key="3">
    <source>
        <dbReference type="Pfam" id="PF00465"/>
    </source>
</evidence>
<comment type="similarity">
    <text evidence="1">Belongs to the iron-containing alcohol dehydrogenase family.</text>
</comment>
<evidence type="ECO:0000259" key="4">
    <source>
        <dbReference type="Pfam" id="PF25137"/>
    </source>
</evidence>
<dbReference type="Gene3D" id="3.40.50.1970">
    <property type="match status" value="1"/>
</dbReference>
<dbReference type="EMBL" id="UINC01038859">
    <property type="protein sequence ID" value="SVB36482.1"/>
    <property type="molecule type" value="Genomic_DNA"/>
</dbReference>
<dbReference type="Gene3D" id="1.20.1090.10">
    <property type="entry name" value="Dehydroquinate synthase-like - alpha domain"/>
    <property type="match status" value="1"/>
</dbReference>
<feature type="non-terminal residue" evidence="5">
    <location>
        <position position="272"/>
    </location>
</feature>
<dbReference type="InterPro" id="IPR056798">
    <property type="entry name" value="ADH_Fe_C"/>
</dbReference>
<evidence type="ECO:0000256" key="2">
    <source>
        <dbReference type="ARBA" id="ARBA00023002"/>
    </source>
</evidence>
<dbReference type="SUPFAM" id="SSF56796">
    <property type="entry name" value="Dehydroquinate synthase-like"/>
    <property type="match status" value="1"/>
</dbReference>
<dbReference type="Pfam" id="PF00465">
    <property type="entry name" value="Fe-ADH"/>
    <property type="match status" value="1"/>
</dbReference>
<protein>
    <submittedName>
        <fullName evidence="5">Uncharacterized protein</fullName>
    </submittedName>
</protein>